<evidence type="ECO:0000313" key="1">
    <source>
        <dbReference type="EMBL" id="MEB3751810.1"/>
    </source>
</evidence>
<evidence type="ECO:0000313" key="2">
    <source>
        <dbReference type="Proteomes" id="UP000029267"/>
    </source>
</evidence>
<keyword evidence="2" id="KW-1185">Reference proteome</keyword>
<proteinExistence type="predicted"/>
<dbReference type="EMBL" id="JPYA02000003">
    <property type="protein sequence ID" value="MEB3751810.1"/>
    <property type="molecule type" value="Genomic_DNA"/>
</dbReference>
<accession>A0ABU6BIU9</accession>
<dbReference type="Proteomes" id="UP000029267">
    <property type="component" value="Unassembled WGS sequence"/>
</dbReference>
<protein>
    <submittedName>
        <fullName evidence="1">Uncharacterized protein</fullName>
    </submittedName>
</protein>
<gene>
    <name evidence="1" type="ORF">EP10_002665</name>
</gene>
<reference evidence="1 2" key="1">
    <citation type="journal article" date="2014" name="Genome Announc.">
        <title>Draft Genome Sequence of Geobacillus icigianus Strain G1w1T Isolated from Hot Springs in the Valley of Geysers, Kamchatka (Russian Federation).</title>
        <authorList>
            <person name="Bryanskaya A.V."/>
            <person name="Rozanov A.S."/>
            <person name="Logacheva M.D."/>
            <person name="Kotenko A.V."/>
            <person name="Peltek S.E."/>
        </authorList>
    </citation>
    <scope>NUCLEOTIDE SEQUENCE [LARGE SCALE GENOMIC DNA]</scope>
    <source>
        <strain evidence="1 2">G1w1</strain>
    </source>
</reference>
<organism evidence="1 2">
    <name type="scientific">Geobacillus icigianus</name>
    <dbReference type="NCBI Taxonomy" id="1430331"/>
    <lineage>
        <taxon>Bacteria</taxon>
        <taxon>Bacillati</taxon>
        <taxon>Bacillota</taxon>
        <taxon>Bacilli</taxon>
        <taxon>Bacillales</taxon>
        <taxon>Anoxybacillaceae</taxon>
        <taxon>Geobacillus</taxon>
    </lineage>
</organism>
<comment type="caution">
    <text evidence="1">The sequence shown here is derived from an EMBL/GenBank/DDBJ whole genome shotgun (WGS) entry which is preliminary data.</text>
</comment>
<name>A0ABU6BIU9_9BACL</name>
<sequence length="51" mass="6123">MITKGIQPLTDPLFYFVAPISRYEKRIRLYKLQFGFTWHCSIFLSPCQLVR</sequence>